<dbReference type="eggNOG" id="COG3180">
    <property type="taxonomic scope" value="Bacteria"/>
</dbReference>
<feature type="transmembrane region" description="Helical" evidence="1">
    <location>
        <begin position="220"/>
        <end position="238"/>
    </location>
</feature>
<dbReference type="EMBL" id="AEUV02000002">
    <property type="protein sequence ID" value="EHI73516.1"/>
    <property type="molecule type" value="Genomic_DNA"/>
</dbReference>
<feature type="transmembrane region" description="Helical" evidence="1">
    <location>
        <begin position="79"/>
        <end position="101"/>
    </location>
</feature>
<sequence length="377" mass="40589">MILSIFLTLFIGLAGGWLARRLRIPAPFMVGSMIAVALVSILTGQMVTEPSMKIFAQVISGAYIGQQISKRDIVSFPKLAKAIAGLMSLFTLNMIAMGLLFRHFFALDLVTALLSCLPGGIVDVSLMSIDMGARSDIVATLQSARLIGILLLLPAWVAFLTKKFSPKGVQTTRQQGQNDRPSSLPQQRQAKLSGKKQWVNNGLILIVASLGGLIGMELRIPVGALIFSLIFSSVLKITRNTQQLSISLRYLAQIVAGSLIGTNFTQTSLLRMVHLIIPIVLLLTSYLIINAFFGFIMYRSGLLDLQSALFASSPAGATDISLLAGELGGDMPKIAGIQISRTVYTVVVMPLLVKALASMFSCSSLANVLLNQLAEYL</sequence>
<evidence type="ECO:0000256" key="1">
    <source>
        <dbReference type="SAM" id="Phobius"/>
    </source>
</evidence>
<reference evidence="2" key="1">
    <citation type="submission" date="2011-07" db="EMBL/GenBank/DDBJ databases">
        <authorList>
            <person name="Stanhope M.J."/>
            <person name="Durkin A.S."/>
            <person name="Hostetler J."/>
            <person name="Kim M."/>
            <person name="Radune D."/>
            <person name="Singh I."/>
            <person name="Town C.D."/>
        </authorList>
    </citation>
    <scope>NUCLEOTIDE SEQUENCE [LARGE SCALE GENOMIC DNA]</scope>
    <source>
        <strain evidence="2">HS-6</strain>
    </source>
</reference>
<keyword evidence="1" id="KW-0812">Transmembrane</keyword>
<feature type="transmembrane region" description="Helical" evidence="1">
    <location>
        <begin position="198"/>
        <end position="214"/>
    </location>
</feature>
<proteinExistence type="predicted"/>
<dbReference type="Pfam" id="PF05145">
    <property type="entry name" value="AbrB"/>
    <property type="match status" value="2"/>
</dbReference>
<dbReference type="GO" id="GO:0016020">
    <property type="term" value="C:membrane"/>
    <property type="evidence" value="ECO:0007669"/>
    <property type="project" value="InterPro"/>
</dbReference>
<evidence type="ECO:0000313" key="3">
    <source>
        <dbReference type="Proteomes" id="UP000004322"/>
    </source>
</evidence>
<feature type="transmembrane region" description="Helical" evidence="1">
    <location>
        <begin position="137"/>
        <end position="160"/>
    </location>
</feature>
<dbReference type="InterPro" id="IPR007820">
    <property type="entry name" value="AbrB_fam"/>
</dbReference>
<dbReference type="AlphaFoldDB" id="G5JPA0"/>
<dbReference type="GO" id="GO:0010468">
    <property type="term" value="P:regulation of gene expression"/>
    <property type="evidence" value="ECO:0007669"/>
    <property type="project" value="InterPro"/>
</dbReference>
<comment type="caution">
    <text evidence="2">The sequence shown here is derived from an EMBL/GenBank/DDBJ whole genome shotgun (WGS) entry which is preliminary data.</text>
</comment>
<gene>
    <name evidence="2" type="ORF">STRCR_0333</name>
</gene>
<dbReference type="NCBIfam" id="TIGR03082">
    <property type="entry name" value="Gneg_AbrB_dup"/>
    <property type="match status" value="1"/>
</dbReference>
<keyword evidence="1" id="KW-1133">Transmembrane helix</keyword>
<feature type="transmembrane region" description="Helical" evidence="1">
    <location>
        <begin position="28"/>
        <end position="47"/>
    </location>
</feature>
<keyword evidence="1" id="KW-0472">Membrane</keyword>
<dbReference type="STRING" id="873449.STRCR_0333"/>
<dbReference type="RefSeq" id="WP_004225587.1">
    <property type="nucleotide sequence ID" value="NZ_AEUV02000002.1"/>
</dbReference>
<name>G5JPA0_STRCG</name>
<dbReference type="Proteomes" id="UP000004322">
    <property type="component" value="Unassembled WGS sequence"/>
</dbReference>
<evidence type="ECO:0000313" key="2">
    <source>
        <dbReference type="EMBL" id="EHI73516.1"/>
    </source>
</evidence>
<protein>
    <submittedName>
        <fullName evidence="2">Membrane protein</fullName>
    </submittedName>
</protein>
<keyword evidence="3" id="KW-1185">Reference proteome</keyword>
<dbReference type="InterPro" id="IPR017516">
    <property type="entry name" value="AbrB_dup"/>
</dbReference>
<dbReference type="PANTHER" id="PTHR38457">
    <property type="entry name" value="REGULATOR ABRB-RELATED"/>
    <property type="match status" value="1"/>
</dbReference>
<organism evidence="2 3">
    <name type="scientific">Streptococcus criceti HS-6</name>
    <dbReference type="NCBI Taxonomy" id="873449"/>
    <lineage>
        <taxon>Bacteria</taxon>
        <taxon>Bacillati</taxon>
        <taxon>Bacillota</taxon>
        <taxon>Bacilli</taxon>
        <taxon>Lactobacillales</taxon>
        <taxon>Streptococcaceae</taxon>
        <taxon>Streptococcus</taxon>
    </lineage>
</organism>
<feature type="transmembrane region" description="Helical" evidence="1">
    <location>
        <begin position="250"/>
        <end position="269"/>
    </location>
</feature>
<feature type="transmembrane region" description="Helical" evidence="1">
    <location>
        <begin position="275"/>
        <end position="298"/>
    </location>
</feature>
<dbReference type="OrthoDB" id="5460360at2"/>
<dbReference type="PANTHER" id="PTHR38457:SF1">
    <property type="entry name" value="REGULATOR ABRB-RELATED"/>
    <property type="match status" value="1"/>
</dbReference>
<dbReference type="PIRSF" id="PIRSF038991">
    <property type="entry name" value="Protein_AbrB"/>
    <property type="match status" value="1"/>
</dbReference>
<accession>G5JPA0</accession>